<evidence type="ECO:0000259" key="22">
    <source>
        <dbReference type="PROSITE" id="PS50894"/>
    </source>
</evidence>
<dbReference type="GO" id="GO:0005524">
    <property type="term" value="F:ATP binding"/>
    <property type="evidence" value="ECO:0007669"/>
    <property type="project" value="UniProtKB-KW"/>
</dbReference>
<dbReference type="SUPFAM" id="SSF52172">
    <property type="entry name" value="CheY-like"/>
    <property type="match status" value="1"/>
</dbReference>
<evidence type="ECO:0000256" key="12">
    <source>
        <dbReference type="ARBA" id="ARBA00023012"/>
    </source>
</evidence>
<feature type="modified residue" description="Phosphohistidine" evidence="16">
    <location>
        <position position="856"/>
    </location>
</feature>
<dbReference type="AlphaFoldDB" id="A0A6B8M1G6"/>
<dbReference type="SMART" id="SM00448">
    <property type="entry name" value="REC"/>
    <property type="match status" value="1"/>
</dbReference>
<dbReference type="InterPro" id="IPR004358">
    <property type="entry name" value="Sig_transdc_His_kin-like_C"/>
</dbReference>
<comment type="catalytic activity">
    <reaction evidence="1">
        <text>ATP + protein L-histidine = ADP + protein N-phospho-L-histidine.</text>
        <dbReference type="EC" id="2.7.13.3"/>
    </reaction>
</comment>
<gene>
    <name evidence="23" type="ORF">F7D14_00350</name>
</gene>
<dbReference type="SUPFAM" id="SSF158472">
    <property type="entry name" value="HAMP domain-like"/>
    <property type="match status" value="1"/>
</dbReference>
<dbReference type="SMART" id="SM00304">
    <property type="entry name" value="HAMP"/>
    <property type="match status" value="1"/>
</dbReference>
<protein>
    <recommendedName>
        <fullName evidence="15">Sensory/regulatory protein RpfC</fullName>
        <ecNumber evidence="3">2.7.13.3</ecNumber>
    </recommendedName>
</protein>
<dbReference type="Pfam" id="PF00672">
    <property type="entry name" value="HAMP"/>
    <property type="match status" value="1"/>
</dbReference>
<evidence type="ECO:0000256" key="9">
    <source>
        <dbReference type="ARBA" id="ARBA00022777"/>
    </source>
</evidence>
<dbReference type="Pfam" id="PF02518">
    <property type="entry name" value="HATPase_c"/>
    <property type="match status" value="1"/>
</dbReference>
<proteinExistence type="predicted"/>
<evidence type="ECO:0000259" key="21">
    <source>
        <dbReference type="PROSITE" id="PS50885"/>
    </source>
</evidence>
<dbReference type="SUPFAM" id="SSF55874">
    <property type="entry name" value="ATPase domain of HSP90 chaperone/DNA topoisomerase II/histidine kinase"/>
    <property type="match status" value="1"/>
</dbReference>
<sequence>MSDGTSSTRIIANRAPKRSIARKLAFLVAIAVATAAMTMSAVLLWQETKRYAVTKSESLFASAHVFASAAAQGVAEKNQTAVYQAIKAIGQIPGLLYARIENNRGQLLAVMGGATQLDGDLRIKEGQALSISPLDVFNSRSIQVEAPIVNGGVDIGKFTLVADTKDLADELADALKGAALGALVALAIGLLVSMRLQKGVTRPVFELSEAIWRIRRNHDYADRVAAKSDDEVGLLIDGFNAMLEELEERDKSLAAHRRNLEKEVGDRTQDLRLAKDAAEMANAAKSDFLATMSHEIRTPMNGVMVMAELLAASDLPERQRRYAEVISKSGQSLLAIINDILDFSKIESGKLQLEKIALDPSALAEDVTSLFAARAREKGLDLVSYVSPATPRFITGDPIRINQVIGNLVNNALKFTETGSVILKVGPDPKREGHIRFAVTDTGVGIRAHKLKDIFGVFTQADQSTTRRFGGTGLGLAISKRLIDSMDGEIEVKSVYGRGSTFSFSIPTGEAENGDAWPRARRAGMTAAVAVTGEATRATLLRYLSEAGYESAAVQDKAEFSADLMIADPDRVPQARRAEGDYLLCLATFGDPAAHRLVQERRADAAVSRPLRRSEIGLLLRRIRVGHKLAGALDQRKTRKEEPQRQDGLRVLVADDTAINREVAIETLRQLGAVVTTAENGREAVAAVESQTFDVALMDVSMPEMDGFEATRRIRDAERQGQRPRLPIIAVTAHVVGDAADAWRAAGMDDVLHKPYTIQSLAKRLSKFAPSNASEAAEPPVGIAAKAEAGDVAASPAMALLNEDKLRELKLLTENGPTPFLRRVFSLYLEHAPKAATEMRQALERGDVRAVGRAAHALKSMSLNIGVDRVVSIAEDLERRANASAVSIEAIDALESTVQATCALIERFRGAEAPAAESSEEQACAAAS</sequence>
<dbReference type="InterPro" id="IPR036641">
    <property type="entry name" value="HPT_dom_sf"/>
</dbReference>
<feature type="domain" description="HPt" evidence="22">
    <location>
        <begin position="817"/>
        <end position="908"/>
    </location>
</feature>
<dbReference type="Gene3D" id="3.30.565.10">
    <property type="entry name" value="Histidine kinase-like ATPase, C-terminal domain"/>
    <property type="match status" value="1"/>
</dbReference>
<dbReference type="SUPFAM" id="SSF47384">
    <property type="entry name" value="Homodimeric domain of signal transducing histidine kinase"/>
    <property type="match status" value="1"/>
</dbReference>
<feature type="domain" description="Response regulatory" evidence="20">
    <location>
        <begin position="650"/>
        <end position="769"/>
    </location>
</feature>
<dbReference type="Pfam" id="PF01627">
    <property type="entry name" value="Hpt"/>
    <property type="match status" value="1"/>
</dbReference>
<keyword evidence="6" id="KW-0808">Transferase</keyword>
<keyword evidence="24" id="KW-1185">Reference proteome</keyword>
<comment type="subunit">
    <text evidence="14">At low DSF concentrations, interacts with RpfF.</text>
</comment>
<evidence type="ECO:0000256" key="14">
    <source>
        <dbReference type="ARBA" id="ARBA00064003"/>
    </source>
</evidence>
<evidence type="ECO:0000256" key="1">
    <source>
        <dbReference type="ARBA" id="ARBA00000085"/>
    </source>
</evidence>
<keyword evidence="11 18" id="KW-1133">Transmembrane helix</keyword>
<dbReference type="KEGG" id="mpar:F7D14_00350"/>
<dbReference type="PANTHER" id="PTHR45339">
    <property type="entry name" value="HYBRID SIGNAL TRANSDUCTION HISTIDINE KINASE J"/>
    <property type="match status" value="1"/>
</dbReference>
<dbReference type="GO" id="GO:0000155">
    <property type="term" value="F:phosphorelay sensor kinase activity"/>
    <property type="evidence" value="ECO:0007669"/>
    <property type="project" value="InterPro"/>
</dbReference>
<dbReference type="CDD" id="cd06225">
    <property type="entry name" value="HAMP"/>
    <property type="match status" value="1"/>
</dbReference>
<dbReference type="Gene3D" id="1.10.287.130">
    <property type="match status" value="1"/>
</dbReference>
<dbReference type="InterPro" id="IPR005467">
    <property type="entry name" value="His_kinase_dom"/>
</dbReference>
<keyword evidence="12" id="KW-0902">Two-component regulatory system</keyword>
<feature type="domain" description="HAMP" evidence="21">
    <location>
        <begin position="198"/>
        <end position="251"/>
    </location>
</feature>
<dbReference type="PROSITE" id="PS50885">
    <property type="entry name" value="HAMP"/>
    <property type="match status" value="1"/>
</dbReference>
<dbReference type="Gene3D" id="6.10.340.10">
    <property type="match status" value="1"/>
</dbReference>
<evidence type="ECO:0000256" key="8">
    <source>
        <dbReference type="ARBA" id="ARBA00022741"/>
    </source>
</evidence>
<keyword evidence="8" id="KW-0547">Nucleotide-binding</keyword>
<dbReference type="EC" id="2.7.13.3" evidence="3"/>
<feature type="modified residue" description="4-aspartylphosphate" evidence="17">
    <location>
        <position position="699"/>
    </location>
</feature>
<dbReference type="Gene3D" id="3.40.50.2300">
    <property type="match status" value="1"/>
</dbReference>
<feature type="domain" description="Histidine kinase" evidence="19">
    <location>
        <begin position="291"/>
        <end position="510"/>
    </location>
</feature>
<accession>A0A6B8M1G6</accession>
<comment type="subcellular location">
    <subcellularLocation>
        <location evidence="2">Cell membrane</location>
        <topology evidence="2">Multi-pass membrane protein</topology>
    </subcellularLocation>
</comment>
<keyword evidence="9" id="KW-0418">Kinase</keyword>
<evidence type="ECO:0000256" key="15">
    <source>
        <dbReference type="ARBA" id="ARBA00068150"/>
    </source>
</evidence>
<dbReference type="SMART" id="SM00387">
    <property type="entry name" value="HATPase_c"/>
    <property type="match status" value="1"/>
</dbReference>
<dbReference type="InterPro" id="IPR036097">
    <property type="entry name" value="HisK_dim/P_sf"/>
</dbReference>
<dbReference type="InterPro" id="IPR003661">
    <property type="entry name" value="HisK_dim/P_dom"/>
</dbReference>
<dbReference type="SMART" id="SM00388">
    <property type="entry name" value="HisKA"/>
    <property type="match status" value="1"/>
</dbReference>
<keyword evidence="7 18" id="KW-0812">Transmembrane</keyword>
<dbReference type="InterPro" id="IPR003660">
    <property type="entry name" value="HAMP_dom"/>
</dbReference>
<evidence type="ECO:0000256" key="11">
    <source>
        <dbReference type="ARBA" id="ARBA00022989"/>
    </source>
</evidence>
<dbReference type="InterPro" id="IPR001789">
    <property type="entry name" value="Sig_transdc_resp-reg_receiver"/>
</dbReference>
<dbReference type="PANTHER" id="PTHR45339:SF1">
    <property type="entry name" value="HYBRID SIGNAL TRANSDUCTION HISTIDINE KINASE J"/>
    <property type="match status" value="1"/>
</dbReference>
<organism evidence="23 24">
    <name type="scientific">Methylocystis parvus</name>
    <dbReference type="NCBI Taxonomy" id="134"/>
    <lineage>
        <taxon>Bacteria</taxon>
        <taxon>Pseudomonadati</taxon>
        <taxon>Pseudomonadota</taxon>
        <taxon>Alphaproteobacteria</taxon>
        <taxon>Hyphomicrobiales</taxon>
        <taxon>Methylocystaceae</taxon>
        <taxon>Methylocystis</taxon>
    </lineage>
</organism>
<dbReference type="FunFam" id="3.30.565.10:FF:000010">
    <property type="entry name" value="Sensor histidine kinase RcsC"/>
    <property type="match status" value="1"/>
</dbReference>
<dbReference type="InterPro" id="IPR003594">
    <property type="entry name" value="HATPase_dom"/>
</dbReference>
<name>A0A6B8M1G6_9HYPH</name>
<dbReference type="PRINTS" id="PR00344">
    <property type="entry name" value="BCTRLSENSOR"/>
</dbReference>
<evidence type="ECO:0000256" key="16">
    <source>
        <dbReference type="PROSITE-ProRule" id="PRU00110"/>
    </source>
</evidence>
<evidence type="ECO:0000313" key="24">
    <source>
        <dbReference type="Proteomes" id="UP000422569"/>
    </source>
</evidence>
<evidence type="ECO:0000256" key="5">
    <source>
        <dbReference type="ARBA" id="ARBA00022553"/>
    </source>
</evidence>
<evidence type="ECO:0000256" key="17">
    <source>
        <dbReference type="PROSITE-ProRule" id="PRU00169"/>
    </source>
</evidence>
<evidence type="ECO:0000256" key="6">
    <source>
        <dbReference type="ARBA" id="ARBA00022679"/>
    </source>
</evidence>
<evidence type="ECO:0000256" key="2">
    <source>
        <dbReference type="ARBA" id="ARBA00004651"/>
    </source>
</evidence>
<dbReference type="RefSeq" id="WP_016920864.1">
    <property type="nucleotide sequence ID" value="NZ_CP044331.1"/>
</dbReference>
<dbReference type="GO" id="GO:0005886">
    <property type="term" value="C:plasma membrane"/>
    <property type="evidence" value="ECO:0007669"/>
    <property type="project" value="UniProtKB-SubCell"/>
</dbReference>
<keyword evidence="4" id="KW-1003">Cell membrane</keyword>
<dbReference type="PROSITE" id="PS50110">
    <property type="entry name" value="RESPONSE_REGULATORY"/>
    <property type="match status" value="1"/>
</dbReference>
<dbReference type="InterPro" id="IPR011006">
    <property type="entry name" value="CheY-like_superfamily"/>
</dbReference>
<dbReference type="PROSITE" id="PS50109">
    <property type="entry name" value="HIS_KIN"/>
    <property type="match status" value="1"/>
</dbReference>
<dbReference type="PROSITE" id="PS50894">
    <property type="entry name" value="HPT"/>
    <property type="match status" value="1"/>
</dbReference>
<keyword evidence="10" id="KW-0067">ATP-binding</keyword>
<evidence type="ECO:0000256" key="13">
    <source>
        <dbReference type="ARBA" id="ARBA00023136"/>
    </source>
</evidence>
<dbReference type="SUPFAM" id="SSF47226">
    <property type="entry name" value="Histidine-containing phosphotransfer domain, HPT domain"/>
    <property type="match status" value="1"/>
</dbReference>
<evidence type="ECO:0000256" key="3">
    <source>
        <dbReference type="ARBA" id="ARBA00012438"/>
    </source>
</evidence>
<dbReference type="CDD" id="cd17546">
    <property type="entry name" value="REC_hyHK_CKI1_RcsC-like"/>
    <property type="match status" value="1"/>
</dbReference>
<evidence type="ECO:0000256" key="7">
    <source>
        <dbReference type="ARBA" id="ARBA00022692"/>
    </source>
</evidence>
<dbReference type="Proteomes" id="UP000422569">
    <property type="component" value="Chromosome"/>
</dbReference>
<dbReference type="Gene3D" id="1.20.120.160">
    <property type="entry name" value="HPT domain"/>
    <property type="match status" value="1"/>
</dbReference>
<dbReference type="InterPro" id="IPR036890">
    <property type="entry name" value="HATPase_C_sf"/>
</dbReference>
<dbReference type="CDD" id="cd16922">
    <property type="entry name" value="HATPase_EvgS-ArcB-TorS-like"/>
    <property type="match status" value="1"/>
</dbReference>
<feature type="transmembrane region" description="Helical" evidence="18">
    <location>
        <begin position="24"/>
        <end position="45"/>
    </location>
</feature>
<evidence type="ECO:0000256" key="18">
    <source>
        <dbReference type="SAM" id="Phobius"/>
    </source>
</evidence>
<keyword evidence="13 18" id="KW-0472">Membrane</keyword>
<dbReference type="Pfam" id="PF00072">
    <property type="entry name" value="Response_reg"/>
    <property type="match status" value="1"/>
</dbReference>
<dbReference type="Pfam" id="PF00512">
    <property type="entry name" value="HisKA"/>
    <property type="match status" value="1"/>
</dbReference>
<dbReference type="EMBL" id="CP044331">
    <property type="protein sequence ID" value="QGM96096.1"/>
    <property type="molecule type" value="Genomic_DNA"/>
</dbReference>
<evidence type="ECO:0000313" key="23">
    <source>
        <dbReference type="EMBL" id="QGM96096.1"/>
    </source>
</evidence>
<evidence type="ECO:0000259" key="19">
    <source>
        <dbReference type="PROSITE" id="PS50109"/>
    </source>
</evidence>
<dbReference type="FunFam" id="1.10.287.130:FF:000002">
    <property type="entry name" value="Two-component osmosensing histidine kinase"/>
    <property type="match status" value="1"/>
</dbReference>
<keyword evidence="5 17" id="KW-0597">Phosphoprotein</keyword>
<evidence type="ECO:0000256" key="4">
    <source>
        <dbReference type="ARBA" id="ARBA00022475"/>
    </source>
</evidence>
<reference evidence="23 24" key="1">
    <citation type="submission" date="2019-09" db="EMBL/GenBank/DDBJ databases">
        <title>Isolation and complete genome sequencing of Methylocystis species.</title>
        <authorList>
            <person name="Rumah B.L."/>
            <person name="Stead C.E."/>
            <person name="Stevens B.C."/>
            <person name="Minton N.P."/>
            <person name="Grosse-Honebrink A."/>
            <person name="Zhang Y."/>
        </authorList>
    </citation>
    <scope>NUCLEOTIDE SEQUENCE [LARGE SCALE GENOMIC DNA]</scope>
    <source>
        <strain evidence="23 24">BRCS2</strain>
    </source>
</reference>
<dbReference type="CDD" id="cd00082">
    <property type="entry name" value="HisKA"/>
    <property type="match status" value="1"/>
</dbReference>
<dbReference type="InterPro" id="IPR008207">
    <property type="entry name" value="Sig_transdc_His_kin_Hpt_dom"/>
</dbReference>
<evidence type="ECO:0000259" key="20">
    <source>
        <dbReference type="PROSITE" id="PS50110"/>
    </source>
</evidence>
<evidence type="ECO:0000256" key="10">
    <source>
        <dbReference type="ARBA" id="ARBA00022840"/>
    </source>
</evidence>